<accession>A0A6E8W9Z7</accession>
<dbReference type="EnsemblMetazoa" id="ACON029177-RA">
    <property type="protein sequence ID" value="ACON029177-PA"/>
    <property type="gene ID" value="ACON029177"/>
</dbReference>
<feature type="transmembrane region" description="Helical" evidence="8">
    <location>
        <begin position="326"/>
        <end position="349"/>
    </location>
</feature>
<evidence type="ECO:0000256" key="9">
    <source>
        <dbReference type="SAM" id="SignalP"/>
    </source>
</evidence>
<dbReference type="InterPro" id="IPR052192">
    <property type="entry name" value="Insect_Ionotropic_Sensory_Rcpt"/>
</dbReference>
<dbReference type="Proteomes" id="UP001105220">
    <property type="component" value="Unplaced"/>
</dbReference>
<evidence type="ECO:0000313" key="11">
    <source>
        <dbReference type="Proteomes" id="UP001105220"/>
    </source>
</evidence>
<evidence type="ECO:0000256" key="3">
    <source>
        <dbReference type="ARBA" id="ARBA00022692"/>
    </source>
</evidence>
<feature type="chain" id="PRO_5026189933" description="Ionotropic glutamate receptor C-terminal domain-containing protein" evidence="9">
    <location>
        <begin position="22"/>
        <end position="546"/>
    </location>
</feature>
<dbReference type="AlphaFoldDB" id="A0A6E8W9Z7"/>
<sequence>MQLKCLHVGFIATLCTYLSAGENSQQLINFVAQIKTSHLNLCRDIALVLVEPLPIASKVIQMSITVVPVYIIHENWHHMVLQTLECGIVFTSLSTKLKQSQTIFSNKAKLVFIVDVHHQAADSFALAELFLTTQVTIPLLNSVLVLFNASAATGYFYDPITKNVKQIVNSSQSIFPAVCDLNDLRRYELNFAFIPSESDRAVIETILSPLSIIRNGTLKTPFAMRSTSLLNLSAEYRWQFTLIPFGPLQYATCFIVPRAGLMPIWYIMVAPFDTSTWLCVLLTGVVIVVLLKRYGKTSLFRSAIMLLQSVFTSPNRIARTHFERRILTACMLGCVVLVSSYQSIIYSLISNPIFYPELDTEQLINSSCAVYMLSELEGIHSFQEMFIDESNFKIGKSCVCSSCRLNHLIQDEINEFPELRISRHRTHPFPMMIALLDRDYTPLTQLVHFYVSSFFEGGLTVKLLQDRDDIEKQFNSKLVQEYSILQLRISDLQIVWIVLQVGLALASLCFLGELFWRYSKRKKSLFKIRFKRFRTKIVLLKRNKHK</sequence>
<evidence type="ECO:0000256" key="6">
    <source>
        <dbReference type="ARBA" id="ARBA00023170"/>
    </source>
</evidence>
<feature type="transmembrane region" description="Helical" evidence="8">
    <location>
        <begin position="494"/>
        <end position="516"/>
    </location>
</feature>
<reference key="1">
    <citation type="journal article" date="2019" name="Genes (Basel)">
        <title>A High-Quality De novo Genome Assembly from a Single Mosquito Using PacBio Sequencing.</title>
        <authorList>
            <person name="Kingan S.B."/>
            <person name="Heaton H."/>
            <person name="Cudini J."/>
            <person name="Lambert C.C."/>
            <person name="Baybayan P."/>
            <person name="Galvin B.D."/>
            <person name="Durbin R."/>
            <person name="Korlach J."/>
            <person name="Lawniczak M.K.N."/>
        </authorList>
    </citation>
    <scope>NUCLEOTIDE SEQUENCE [LARGE SCALE GENOMIC DNA]</scope>
    <source>
        <strain>Mali-NIH</strain>
    </source>
</reference>
<dbReference type="GO" id="GO:0005886">
    <property type="term" value="C:plasma membrane"/>
    <property type="evidence" value="ECO:0007669"/>
    <property type="project" value="UniProtKB-SubCell"/>
</dbReference>
<evidence type="ECO:0000256" key="8">
    <source>
        <dbReference type="SAM" id="Phobius"/>
    </source>
</evidence>
<dbReference type="VEuPathDB" id="VectorBase:ACON029177"/>
<name>A0A6E8W9Z7_ANOCL</name>
<keyword evidence="3 8" id="KW-0812">Transmembrane</keyword>
<proteinExistence type="predicted"/>
<evidence type="ECO:0000256" key="7">
    <source>
        <dbReference type="ARBA" id="ARBA00023180"/>
    </source>
</evidence>
<protein>
    <recommendedName>
        <fullName evidence="12">Ionotropic glutamate receptor C-terminal domain-containing protein</fullName>
    </recommendedName>
</protein>
<evidence type="ECO:0000256" key="1">
    <source>
        <dbReference type="ARBA" id="ARBA00004651"/>
    </source>
</evidence>
<keyword evidence="9" id="KW-0732">Signal</keyword>
<keyword evidence="6" id="KW-0675">Receptor</keyword>
<feature type="transmembrane region" description="Helical" evidence="8">
    <location>
        <begin position="264"/>
        <end position="291"/>
    </location>
</feature>
<evidence type="ECO:0008006" key="12">
    <source>
        <dbReference type="Google" id="ProtNLM"/>
    </source>
</evidence>
<evidence type="ECO:0000256" key="5">
    <source>
        <dbReference type="ARBA" id="ARBA00023136"/>
    </source>
</evidence>
<evidence type="ECO:0000256" key="4">
    <source>
        <dbReference type="ARBA" id="ARBA00022989"/>
    </source>
</evidence>
<keyword evidence="5 8" id="KW-0472">Membrane</keyword>
<keyword evidence="4 8" id="KW-1133">Transmembrane helix</keyword>
<dbReference type="PANTHER" id="PTHR42643">
    <property type="entry name" value="IONOTROPIC RECEPTOR 20A-RELATED"/>
    <property type="match status" value="1"/>
</dbReference>
<reference evidence="10" key="2">
    <citation type="submission" date="2020-05" db="UniProtKB">
        <authorList>
            <consortium name="EnsemblMetazoa"/>
        </authorList>
    </citation>
    <scope>IDENTIFICATION</scope>
    <source>
        <strain evidence="10">Ngousso</strain>
    </source>
</reference>
<comment type="subcellular location">
    <subcellularLocation>
        <location evidence="1">Cell membrane</location>
        <topology evidence="1">Multi-pass membrane protein</topology>
    </subcellularLocation>
</comment>
<evidence type="ECO:0000256" key="2">
    <source>
        <dbReference type="ARBA" id="ARBA00022475"/>
    </source>
</evidence>
<organism evidence="10 11">
    <name type="scientific">Anopheles coluzzii</name>
    <name type="common">African malaria mosquito</name>
    <dbReference type="NCBI Taxonomy" id="1518534"/>
    <lineage>
        <taxon>Eukaryota</taxon>
        <taxon>Metazoa</taxon>
        <taxon>Ecdysozoa</taxon>
        <taxon>Arthropoda</taxon>
        <taxon>Hexapoda</taxon>
        <taxon>Insecta</taxon>
        <taxon>Pterygota</taxon>
        <taxon>Neoptera</taxon>
        <taxon>Endopterygota</taxon>
        <taxon>Diptera</taxon>
        <taxon>Nematocera</taxon>
        <taxon>Culicoidea</taxon>
        <taxon>Culicidae</taxon>
        <taxon>Anophelinae</taxon>
        <taxon>Anopheles</taxon>
    </lineage>
</organism>
<dbReference type="VEuPathDB" id="VectorBase:ACON2_037690"/>
<keyword evidence="7" id="KW-0325">Glycoprotein</keyword>
<dbReference type="PANTHER" id="PTHR42643:SF39">
    <property type="entry name" value="IONOTROPIC RECEPTOR 56A-RELATED"/>
    <property type="match status" value="1"/>
</dbReference>
<feature type="signal peptide" evidence="9">
    <location>
        <begin position="1"/>
        <end position="21"/>
    </location>
</feature>
<keyword evidence="11" id="KW-1185">Reference proteome</keyword>
<evidence type="ECO:0000313" key="10">
    <source>
        <dbReference type="EnsemblMetazoa" id="ACON029177-PA"/>
    </source>
</evidence>
<dbReference type="VEuPathDB" id="VectorBase:ACMO_007320"/>
<keyword evidence="2" id="KW-1003">Cell membrane</keyword>